<reference evidence="4 5" key="1">
    <citation type="submission" date="2024-02" db="EMBL/GenBank/DDBJ databases">
        <title>De novo assembly and annotation of 12 fungi associated with fruit tree decline syndrome in Ontario, Canada.</title>
        <authorList>
            <person name="Sulman M."/>
            <person name="Ellouze W."/>
            <person name="Ilyukhin E."/>
        </authorList>
    </citation>
    <scope>NUCLEOTIDE SEQUENCE [LARGE SCALE GENOMIC DNA]</scope>
    <source>
        <strain evidence="4 5">M11/M66-122</strain>
    </source>
</reference>
<feature type="domain" description="Zn(2)-C6 fungal-type" evidence="3">
    <location>
        <begin position="14"/>
        <end position="44"/>
    </location>
</feature>
<dbReference type="SUPFAM" id="SSF57701">
    <property type="entry name" value="Zn2/Cys6 DNA-binding domain"/>
    <property type="match status" value="1"/>
</dbReference>
<feature type="compositionally biased region" description="Low complexity" evidence="2">
    <location>
        <begin position="253"/>
        <end position="279"/>
    </location>
</feature>
<dbReference type="EMBL" id="JAKJXP020000046">
    <property type="protein sequence ID" value="KAK7751730.1"/>
    <property type="molecule type" value="Genomic_DNA"/>
</dbReference>
<dbReference type="CDD" id="cd00067">
    <property type="entry name" value="GAL4"/>
    <property type="match status" value="1"/>
</dbReference>
<sequence length="539" mass="58957">MPYQGGPDYVWRRACLACARSKRQCTKQVPTCRRCARKGICCKYAPARRATGEPAASSAAANTVGKYDGTLAAAGDSASLLPMDTAAATTAATSDPAYSLPMITHVGFDDQALPPPPTPPQPLGAAPSSRPPDTSMTTTATTDTSWFLSPETWITDHAVPYDAPTTFDDGHLRHFLADVQKWHRQWVTEGHSPLHHARLYRYQQTSMPRCVQDAYTALAALHAAKPGSPAEALARQLIDDRVTQLLQEQALETSLASSSSSTTNATKPYSSSPASSSSSRDPFAHLSRVHALLAYQAVRLLDGDIRMRARAEALIPTLSQWCREMWEDAKARTALLPVMAGGGDDDDHRSLFLASSSFLPLSPSSSEADFEFELAFGLGLGGSGPDPDPDAAATATWRTWIVVESIRRAWVAANYLQSTYMHMKQGWAECPGRITFTMRRGLWDMPSAYAWSRVLRDARRRLLLLPSREQSFFADVPPADVDDFAHAILSIEYGLEKIERWRGDHRIVGLDGKNNDAVNGMTAPLRSSFDILHDLGVLN</sequence>
<name>A0AAN9YS02_9PEZI</name>
<comment type="caution">
    <text evidence="4">The sequence shown here is derived from an EMBL/GenBank/DDBJ whole genome shotgun (WGS) entry which is preliminary data.</text>
</comment>
<dbReference type="AlphaFoldDB" id="A0AAN9YS02"/>
<dbReference type="GO" id="GO:0008270">
    <property type="term" value="F:zinc ion binding"/>
    <property type="evidence" value="ECO:0007669"/>
    <property type="project" value="InterPro"/>
</dbReference>
<protein>
    <recommendedName>
        <fullName evidence="3">Zn(2)-C6 fungal-type domain-containing protein</fullName>
    </recommendedName>
</protein>
<proteinExistence type="predicted"/>
<feature type="compositionally biased region" description="Pro residues" evidence="2">
    <location>
        <begin position="113"/>
        <end position="122"/>
    </location>
</feature>
<dbReference type="GO" id="GO:0000981">
    <property type="term" value="F:DNA-binding transcription factor activity, RNA polymerase II-specific"/>
    <property type="evidence" value="ECO:0007669"/>
    <property type="project" value="InterPro"/>
</dbReference>
<evidence type="ECO:0000256" key="1">
    <source>
        <dbReference type="ARBA" id="ARBA00023242"/>
    </source>
</evidence>
<feature type="region of interest" description="Disordered" evidence="2">
    <location>
        <begin position="108"/>
        <end position="141"/>
    </location>
</feature>
<dbReference type="PROSITE" id="PS50048">
    <property type="entry name" value="ZN2_CY6_FUNGAL_2"/>
    <property type="match status" value="1"/>
</dbReference>
<dbReference type="InterPro" id="IPR001138">
    <property type="entry name" value="Zn2Cys6_DnaBD"/>
</dbReference>
<dbReference type="Proteomes" id="UP001320420">
    <property type="component" value="Unassembled WGS sequence"/>
</dbReference>
<gene>
    <name evidence="4" type="ORF">SLS62_006391</name>
</gene>
<feature type="compositionally biased region" description="Low complexity" evidence="2">
    <location>
        <begin position="123"/>
        <end position="141"/>
    </location>
</feature>
<accession>A0AAN9YS02</accession>
<evidence type="ECO:0000313" key="5">
    <source>
        <dbReference type="Proteomes" id="UP001320420"/>
    </source>
</evidence>
<dbReference type="InterPro" id="IPR036864">
    <property type="entry name" value="Zn2-C6_fun-type_DNA-bd_sf"/>
</dbReference>
<keyword evidence="1" id="KW-0539">Nucleus</keyword>
<feature type="region of interest" description="Disordered" evidence="2">
    <location>
        <begin position="253"/>
        <end position="280"/>
    </location>
</feature>
<evidence type="ECO:0000256" key="2">
    <source>
        <dbReference type="SAM" id="MobiDB-lite"/>
    </source>
</evidence>
<dbReference type="PRINTS" id="PR00755">
    <property type="entry name" value="AFLATOXINBRP"/>
</dbReference>
<evidence type="ECO:0000313" key="4">
    <source>
        <dbReference type="EMBL" id="KAK7751730.1"/>
    </source>
</evidence>
<dbReference type="PROSITE" id="PS00463">
    <property type="entry name" value="ZN2_CY6_FUNGAL_1"/>
    <property type="match status" value="1"/>
</dbReference>
<dbReference type="Gene3D" id="4.10.240.10">
    <property type="entry name" value="Zn(2)-C6 fungal-type DNA-binding domain"/>
    <property type="match status" value="1"/>
</dbReference>
<organism evidence="4 5">
    <name type="scientific">Diatrype stigma</name>
    <dbReference type="NCBI Taxonomy" id="117547"/>
    <lineage>
        <taxon>Eukaryota</taxon>
        <taxon>Fungi</taxon>
        <taxon>Dikarya</taxon>
        <taxon>Ascomycota</taxon>
        <taxon>Pezizomycotina</taxon>
        <taxon>Sordariomycetes</taxon>
        <taxon>Xylariomycetidae</taxon>
        <taxon>Xylariales</taxon>
        <taxon>Diatrypaceae</taxon>
        <taxon>Diatrype</taxon>
    </lineage>
</organism>
<evidence type="ECO:0000259" key="3">
    <source>
        <dbReference type="PROSITE" id="PS50048"/>
    </source>
</evidence>
<keyword evidence="5" id="KW-1185">Reference proteome</keyword>